<name>A0A084GDW1_PSEDA</name>
<feature type="compositionally biased region" description="Basic and acidic residues" evidence="1">
    <location>
        <begin position="31"/>
        <end position="48"/>
    </location>
</feature>
<organism evidence="2 3">
    <name type="scientific">Pseudallescheria apiosperma</name>
    <name type="common">Scedosporium apiospermum</name>
    <dbReference type="NCBI Taxonomy" id="563466"/>
    <lineage>
        <taxon>Eukaryota</taxon>
        <taxon>Fungi</taxon>
        <taxon>Dikarya</taxon>
        <taxon>Ascomycota</taxon>
        <taxon>Pezizomycotina</taxon>
        <taxon>Sordariomycetes</taxon>
        <taxon>Hypocreomycetidae</taxon>
        <taxon>Microascales</taxon>
        <taxon>Microascaceae</taxon>
        <taxon>Scedosporium</taxon>
    </lineage>
</organism>
<protein>
    <recommendedName>
        <fullName evidence="4">CsbD-like domain-containing protein</fullName>
    </recommendedName>
</protein>
<dbReference type="PANTHER" id="PTHR40460:SF1">
    <property type="entry name" value="CSBD-LIKE DOMAIN-CONTAINING PROTEIN"/>
    <property type="match status" value="1"/>
</dbReference>
<evidence type="ECO:0008006" key="4">
    <source>
        <dbReference type="Google" id="ProtNLM"/>
    </source>
</evidence>
<dbReference type="OMA" id="NTGDQAK"/>
<evidence type="ECO:0000313" key="2">
    <source>
        <dbReference type="EMBL" id="KEZ45523.1"/>
    </source>
</evidence>
<dbReference type="HOGENOM" id="CLU_105959_0_0_1"/>
<feature type="compositionally biased region" description="Polar residues" evidence="1">
    <location>
        <begin position="79"/>
        <end position="89"/>
    </location>
</feature>
<proteinExistence type="predicted"/>
<evidence type="ECO:0000256" key="1">
    <source>
        <dbReference type="SAM" id="MobiDB-lite"/>
    </source>
</evidence>
<gene>
    <name evidence="2" type="ORF">SAPIO_CDS1851</name>
</gene>
<dbReference type="GeneID" id="27720923"/>
<dbReference type="RefSeq" id="XP_016645322.1">
    <property type="nucleotide sequence ID" value="XM_016785025.1"/>
</dbReference>
<reference evidence="2 3" key="1">
    <citation type="journal article" date="2014" name="Genome Announc.">
        <title>Draft genome sequence of the pathogenic fungus Scedosporium apiospermum.</title>
        <authorList>
            <person name="Vandeputte P."/>
            <person name="Ghamrawi S."/>
            <person name="Rechenmann M."/>
            <person name="Iltis A."/>
            <person name="Giraud S."/>
            <person name="Fleury M."/>
            <person name="Thornton C."/>
            <person name="Delhaes L."/>
            <person name="Meyer W."/>
            <person name="Papon N."/>
            <person name="Bouchara J.P."/>
        </authorList>
    </citation>
    <scope>NUCLEOTIDE SEQUENCE [LARGE SCALE GENOMIC DNA]</scope>
    <source>
        <strain evidence="2 3">IHEM 14462</strain>
    </source>
</reference>
<dbReference type="PANTHER" id="PTHR40460">
    <property type="entry name" value="CHROMOSOME 1, WHOLE GENOME SHOTGUN SEQUENCE"/>
    <property type="match status" value="1"/>
</dbReference>
<dbReference type="InterPro" id="IPR036629">
    <property type="entry name" value="YjbJ_sf"/>
</dbReference>
<dbReference type="SUPFAM" id="SSF69047">
    <property type="entry name" value="Hypothetical protein YjbJ"/>
    <property type="match status" value="1"/>
</dbReference>
<feature type="compositionally biased region" description="Low complexity" evidence="1">
    <location>
        <begin position="131"/>
        <end position="141"/>
    </location>
</feature>
<sequence>MSDNNPSTRTSYLNEAAAAIHSGVASVTGSSEDKTKAEQAKKKSEDQRATSQSAAKIGPYSVGPEGGVAKDSPERTQGRYDQTVGSVNEATGRLIGNDRLVQSGRQRSRHGEEQEAKGQLSDLGRGVSERVQGAVGGVTAALTGDRAEQQRHADIHDEGKARQRGVETELDRKAGI</sequence>
<feature type="compositionally biased region" description="Basic and acidic residues" evidence="1">
    <location>
        <begin position="145"/>
        <end position="176"/>
    </location>
</feature>
<evidence type="ECO:0000313" key="3">
    <source>
        <dbReference type="Proteomes" id="UP000028545"/>
    </source>
</evidence>
<dbReference type="EMBL" id="JOWA01000077">
    <property type="protein sequence ID" value="KEZ45523.1"/>
    <property type="molecule type" value="Genomic_DNA"/>
</dbReference>
<keyword evidence="3" id="KW-1185">Reference proteome</keyword>
<feature type="region of interest" description="Disordered" evidence="1">
    <location>
        <begin position="23"/>
        <end position="176"/>
    </location>
</feature>
<dbReference type="KEGG" id="sapo:SAPIO_CDS1851"/>
<dbReference type="OrthoDB" id="5309565at2759"/>
<comment type="caution">
    <text evidence="2">The sequence shown here is derived from an EMBL/GenBank/DDBJ whole genome shotgun (WGS) entry which is preliminary data.</text>
</comment>
<dbReference type="VEuPathDB" id="FungiDB:SAPIO_CDS1851"/>
<dbReference type="AlphaFoldDB" id="A0A084GDW1"/>
<accession>A0A084GDW1</accession>
<dbReference type="Proteomes" id="UP000028545">
    <property type="component" value="Unassembled WGS sequence"/>
</dbReference>